<dbReference type="GO" id="GO:0005840">
    <property type="term" value="C:ribosome"/>
    <property type="evidence" value="ECO:0007669"/>
    <property type="project" value="UniProtKB-KW"/>
</dbReference>
<dbReference type="CDD" id="cd04301">
    <property type="entry name" value="NAT_SF"/>
    <property type="match status" value="1"/>
</dbReference>
<proteinExistence type="predicted"/>
<dbReference type="AlphaFoldDB" id="A0A1M4XLT8"/>
<dbReference type="SUPFAM" id="SSF55729">
    <property type="entry name" value="Acyl-CoA N-acyltransferases (Nat)"/>
    <property type="match status" value="1"/>
</dbReference>
<dbReference type="RefSeq" id="WP_072896701.1">
    <property type="nucleotide sequence ID" value="NZ_FQVM01000019.1"/>
</dbReference>
<dbReference type="Proteomes" id="UP000184035">
    <property type="component" value="Unassembled WGS sequence"/>
</dbReference>
<dbReference type="Gene3D" id="3.40.630.30">
    <property type="match status" value="1"/>
</dbReference>
<dbReference type="OrthoDB" id="9775804at2"/>
<protein>
    <submittedName>
        <fullName evidence="2">Ribosomal protein S18 acetylase RimI</fullName>
    </submittedName>
</protein>
<evidence type="ECO:0000259" key="1">
    <source>
        <dbReference type="PROSITE" id="PS51186"/>
    </source>
</evidence>
<keyword evidence="2" id="KW-0687">Ribonucleoprotein</keyword>
<dbReference type="InterPro" id="IPR016181">
    <property type="entry name" value="Acyl_CoA_acyltransferase"/>
</dbReference>
<dbReference type="GO" id="GO:0016747">
    <property type="term" value="F:acyltransferase activity, transferring groups other than amino-acyl groups"/>
    <property type="evidence" value="ECO:0007669"/>
    <property type="project" value="InterPro"/>
</dbReference>
<keyword evidence="3" id="KW-1185">Reference proteome</keyword>
<dbReference type="EMBL" id="FQVM01000019">
    <property type="protein sequence ID" value="SHE94378.1"/>
    <property type="molecule type" value="Genomic_DNA"/>
</dbReference>
<evidence type="ECO:0000313" key="2">
    <source>
        <dbReference type="EMBL" id="SHE94378.1"/>
    </source>
</evidence>
<accession>A0A1M4XLT8</accession>
<reference evidence="2 3" key="1">
    <citation type="submission" date="2016-11" db="EMBL/GenBank/DDBJ databases">
        <authorList>
            <person name="Jaros S."/>
            <person name="Januszkiewicz K."/>
            <person name="Wedrychowicz H."/>
        </authorList>
    </citation>
    <scope>NUCLEOTIDE SEQUENCE [LARGE SCALE GENOMIC DNA]</scope>
    <source>
        <strain evidence="2 3">DSM 2631</strain>
    </source>
</reference>
<gene>
    <name evidence="2" type="ORF">SAMN05443638_11924</name>
</gene>
<feature type="domain" description="N-acetyltransferase" evidence="1">
    <location>
        <begin position="1"/>
        <end position="145"/>
    </location>
</feature>
<evidence type="ECO:0000313" key="3">
    <source>
        <dbReference type="Proteomes" id="UP000184035"/>
    </source>
</evidence>
<organism evidence="2 3">
    <name type="scientific">Clostridium fallax</name>
    <dbReference type="NCBI Taxonomy" id="1533"/>
    <lineage>
        <taxon>Bacteria</taxon>
        <taxon>Bacillati</taxon>
        <taxon>Bacillota</taxon>
        <taxon>Clostridia</taxon>
        <taxon>Eubacteriales</taxon>
        <taxon>Clostridiaceae</taxon>
        <taxon>Clostridium</taxon>
    </lineage>
</organism>
<dbReference type="Pfam" id="PF13673">
    <property type="entry name" value="Acetyltransf_10"/>
    <property type="match status" value="1"/>
</dbReference>
<dbReference type="PROSITE" id="PS51186">
    <property type="entry name" value="GNAT"/>
    <property type="match status" value="1"/>
</dbReference>
<dbReference type="InterPro" id="IPR000182">
    <property type="entry name" value="GNAT_dom"/>
</dbReference>
<name>A0A1M4XLT8_9CLOT</name>
<keyword evidence="2" id="KW-0689">Ribosomal protein</keyword>
<sequence>MDFREIKISDIETLTIIYVDTFNSPPWNDKWTVETASKRLKQMINCEDFYGILAYENDLIYGMILGSEEQFYNGAIFNIKEFCVKNEMRSKGLGTIILNEFEKRLKEKGISEIILLTSKEDKTEGFYHRRGLKSHEKMVLMCKKL</sequence>
<dbReference type="STRING" id="1533.SAMN05443638_11924"/>